<dbReference type="PANTHER" id="PTHR13767:SF2">
    <property type="entry name" value="PSEUDOURIDYLATE SYNTHASE TRUB1"/>
    <property type="match status" value="1"/>
</dbReference>
<evidence type="ECO:0000256" key="5">
    <source>
        <dbReference type="HAMAP-Rule" id="MF_01080"/>
    </source>
</evidence>
<dbReference type="Proteomes" id="UP001481872">
    <property type="component" value="Unassembled WGS sequence"/>
</dbReference>
<keyword evidence="9" id="KW-1185">Reference proteome</keyword>
<reference evidence="8 9" key="1">
    <citation type="submission" date="2024-04" db="EMBL/GenBank/DDBJ databases">
        <title>Human intestinal bacterial collection.</title>
        <authorList>
            <person name="Pauvert C."/>
            <person name="Hitch T.C.A."/>
            <person name="Clavel T."/>
        </authorList>
    </citation>
    <scope>NUCLEOTIDE SEQUENCE [LARGE SCALE GENOMIC DNA]</scope>
    <source>
        <strain evidence="8 9">CLA-SR-H026</strain>
    </source>
</reference>
<evidence type="ECO:0000259" key="6">
    <source>
        <dbReference type="Pfam" id="PF01509"/>
    </source>
</evidence>
<comment type="function">
    <text evidence="5">Responsible for synthesis of pseudouridine from uracil-55 in the psi GC loop of transfer RNAs.</text>
</comment>
<dbReference type="NCBIfam" id="TIGR00431">
    <property type="entry name" value="TruB"/>
    <property type="match status" value="1"/>
</dbReference>
<protein>
    <recommendedName>
        <fullName evidence="5">tRNA pseudouridine synthase B</fullName>
        <ecNumber evidence="5">5.4.99.25</ecNumber>
    </recommendedName>
    <alternativeName>
        <fullName evidence="5">tRNA pseudouridine(55) synthase</fullName>
        <shortName evidence="5">Psi55 synthase</shortName>
    </alternativeName>
    <alternativeName>
        <fullName evidence="5">tRNA pseudouridylate synthase</fullName>
    </alternativeName>
    <alternativeName>
        <fullName evidence="5">tRNA-uridine isomerase</fullName>
    </alternativeName>
</protein>
<feature type="domain" description="tRNA pseudouridylate synthase B C-terminal" evidence="7">
    <location>
        <begin position="170"/>
        <end position="227"/>
    </location>
</feature>
<dbReference type="InterPro" id="IPR032819">
    <property type="entry name" value="TruB_C"/>
</dbReference>
<comment type="catalytic activity">
    <reaction evidence="1 5">
        <text>uridine(55) in tRNA = pseudouridine(55) in tRNA</text>
        <dbReference type="Rhea" id="RHEA:42532"/>
        <dbReference type="Rhea" id="RHEA-COMP:10101"/>
        <dbReference type="Rhea" id="RHEA-COMP:10102"/>
        <dbReference type="ChEBI" id="CHEBI:65314"/>
        <dbReference type="ChEBI" id="CHEBI:65315"/>
        <dbReference type="EC" id="5.4.99.25"/>
    </reaction>
</comment>
<dbReference type="EMBL" id="JBBNPS010000009">
    <property type="protein sequence ID" value="MEQ3353552.1"/>
    <property type="molecule type" value="Genomic_DNA"/>
</dbReference>
<dbReference type="EC" id="5.4.99.25" evidence="5"/>
<dbReference type="PANTHER" id="PTHR13767">
    <property type="entry name" value="TRNA-PSEUDOURIDINE SYNTHASE"/>
    <property type="match status" value="1"/>
</dbReference>
<gene>
    <name evidence="5 8" type="primary">truB</name>
    <name evidence="8" type="ORF">AAA081_04455</name>
</gene>
<evidence type="ECO:0000313" key="9">
    <source>
        <dbReference type="Proteomes" id="UP001481872"/>
    </source>
</evidence>
<dbReference type="Pfam" id="PF01509">
    <property type="entry name" value="TruB_N"/>
    <property type="match status" value="1"/>
</dbReference>
<evidence type="ECO:0000256" key="3">
    <source>
        <dbReference type="ARBA" id="ARBA00022694"/>
    </source>
</evidence>
<dbReference type="Pfam" id="PF16198">
    <property type="entry name" value="TruB_C_2"/>
    <property type="match status" value="1"/>
</dbReference>
<proteinExistence type="inferred from homology"/>
<evidence type="ECO:0000256" key="4">
    <source>
        <dbReference type="ARBA" id="ARBA00023235"/>
    </source>
</evidence>
<dbReference type="GO" id="GO:0160148">
    <property type="term" value="F:tRNA pseudouridine(55) synthase activity"/>
    <property type="evidence" value="ECO:0007669"/>
    <property type="project" value="UniProtKB-EC"/>
</dbReference>
<sequence>MNGILLVDKPAGWTSHDVVQKMRRLYETKQVGHTGTLDPMATGLLPICIGKATKVAEYISDDRKAYVARAVRGIRTDTGDTTGVVYARSDVPIPDNLDDVLRTFTGEQLQLPPMHSALKYKGKKLYDYARMGICVPREKRPITVTKLACLERGDTEISLLAEVSSGTYIRTLLDDIGVAAGCFFTMSDLRRVSVGNTTVDGSYTIEALEAMPFDARKSLLLPMDRLLDHLPPIHLPAKRLKPMTNGMSTRISFVVEKAPIYRIYAGDVFVGLGIVKEEDGTTNVCMKKVLV</sequence>
<evidence type="ECO:0000259" key="7">
    <source>
        <dbReference type="Pfam" id="PF16198"/>
    </source>
</evidence>
<accession>A0ABV1J6X0</accession>
<organism evidence="8 9">
    <name type="scientific">Aedoeadaptatus acetigenes</name>
    <dbReference type="NCBI Taxonomy" id="2981723"/>
    <lineage>
        <taxon>Bacteria</taxon>
        <taxon>Bacillati</taxon>
        <taxon>Bacillota</taxon>
        <taxon>Tissierellia</taxon>
        <taxon>Tissierellales</taxon>
        <taxon>Peptoniphilaceae</taxon>
        <taxon>Aedoeadaptatus</taxon>
    </lineage>
</organism>
<name>A0ABV1J6X0_9FIRM</name>
<evidence type="ECO:0000256" key="1">
    <source>
        <dbReference type="ARBA" id="ARBA00000385"/>
    </source>
</evidence>
<comment type="similarity">
    <text evidence="2 5">Belongs to the pseudouridine synthase TruB family. Type 1 subfamily.</text>
</comment>
<evidence type="ECO:0000256" key="2">
    <source>
        <dbReference type="ARBA" id="ARBA00005642"/>
    </source>
</evidence>
<dbReference type="CDD" id="cd02573">
    <property type="entry name" value="PseudoU_synth_EcTruB"/>
    <property type="match status" value="1"/>
</dbReference>
<dbReference type="HAMAP" id="MF_01080">
    <property type="entry name" value="TruB_bact"/>
    <property type="match status" value="1"/>
</dbReference>
<feature type="domain" description="Pseudouridine synthase II N-terminal" evidence="6">
    <location>
        <begin position="23"/>
        <end position="169"/>
    </location>
</feature>
<comment type="caution">
    <text evidence="8">The sequence shown here is derived from an EMBL/GenBank/DDBJ whole genome shotgun (WGS) entry which is preliminary data.</text>
</comment>
<dbReference type="SUPFAM" id="SSF55120">
    <property type="entry name" value="Pseudouridine synthase"/>
    <property type="match status" value="1"/>
</dbReference>
<dbReference type="Gene3D" id="3.30.2350.10">
    <property type="entry name" value="Pseudouridine synthase"/>
    <property type="match status" value="1"/>
</dbReference>
<evidence type="ECO:0000313" key="8">
    <source>
        <dbReference type="EMBL" id="MEQ3353552.1"/>
    </source>
</evidence>
<dbReference type="InterPro" id="IPR002501">
    <property type="entry name" value="PsdUridine_synth_N"/>
</dbReference>
<feature type="active site" description="Nucleophile" evidence="5">
    <location>
        <position position="38"/>
    </location>
</feature>
<dbReference type="RefSeq" id="WP_349053859.1">
    <property type="nucleotide sequence ID" value="NZ_JBBNPS010000009.1"/>
</dbReference>
<dbReference type="InterPro" id="IPR020103">
    <property type="entry name" value="PsdUridine_synth_cat_dom_sf"/>
</dbReference>
<keyword evidence="4 5" id="KW-0413">Isomerase</keyword>
<keyword evidence="3 5" id="KW-0819">tRNA processing</keyword>
<dbReference type="InterPro" id="IPR014780">
    <property type="entry name" value="tRNA_psdUridine_synth_TruB"/>
</dbReference>